<sequence length="130" mass="15637">MGVYTRSYHLLQKLFDLDQQVGTEYNIEINHDHRYYLRIVEQTRYTSLLDMGQGQDIAAFLRPQLQIRLYHDAQLAEVCRSQQISSFAPRYDYPNRRMLQRDEKYQVNRFLSDWLKHCFEQKALITFAGP</sequence>
<evidence type="ECO:0000313" key="1">
    <source>
        <dbReference type="EMBL" id="RKF18881.1"/>
    </source>
</evidence>
<dbReference type="AlphaFoldDB" id="A0A420EDY1"/>
<dbReference type="InterPro" id="IPR009659">
    <property type="entry name" value="DUF1249"/>
</dbReference>
<proteinExistence type="predicted"/>
<comment type="caution">
    <text evidence="1">The sequence shown here is derived from an EMBL/GenBank/DDBJ whole genome shotgun (WGS) entry which is preliminary data.</text>
</comment>
<dbReference type="Proteomes" id="UP000286482">
    <property type="component" value="Unassembled WGS sequence"/>
</dbReference>
<organism evidence="1 2">
    <name type="scientific">Alginatibacterium sediminis</name>
    <dbReference type="NCBI Taxonomy" id="2164068"/>
    <lineage>
        <taxon>Bacteria</taxon>
        <taxon>Pseudomonadati</taxon>
        <taxon>Pseudomonadota</taxon>
        <taxon>Gammaproteobacteria</taxon>
        <taxon>Alteromonadales</taxon>
        <taxon>Alteromonadaceae</taxon>
        <taxon>Alginatibacterium</taxon>
    </lineage>
</organism>
<dbReference type="Pfam" id="PF06853">
    <property type="entry name" value="DUF1249"/>
    <property type="match status" value="1"/>
</dbReference>
<protein>
    <submittedName>
        <fullName evidence="1">DUF1249 domain-containing protein</fullName>
    </submittedName>
</protein>
<dbReference type="PANTHER" id="PTHR38774">
    <property type="entry name" value="CYTOPLASMIC PROTEIN-RELATED"/>
    <property type="match status" value="1"/>
</dbReference>
<evidence type="ECO:0000313" key="2">
    <source>
        <dbReference type="Proteomes" id="UP000286482"/>
    </source>
</evidence>
<dbReference type="PANTHER" id="PTHR38774:SF1">
    <property type="entry name" value="CYTOPLASMIC PROTEIN"/>
    <property type="match status" value="1"/>
</dbReference>
<keyword evidence="2" id="KW-1185">Reference proteome</keyword>
<dbReference type="EMBL" id="RAQO01000005">
    <property type="protein sequence ID" value="RKF18881.1"/>
    <property type="molecule type" value="Genomic_DNA"/>
</dbReference>
<gene>
    <name evidence="1" type="ORF">DBZ36_08540</name>
</gene>
<accession>A0A420EDY1</accession>
<name>A0A420EDY1_9ALTE</name>
<dbReference type="OrthoDB" id="9793663at2"/>
<reference evidence="1 2" key="1">
    <citation type="submission" date="2018-09" db="EMBL/GenBank/DDBJ databases">
        <authorList>
            <person name="Wang Z."/>
        </authorList>
    </citation>
    <scope>NUCLEOTIDE SEQUENCE [LARGE SCALE GENOMIC DNA]</scope>
    <source>
        <strain evidence="1 2">ALS 81</strain>
    </source>
</reference>